<protein>
    <submittedName>
        <fullName evidence="3">At2g23090 like protein</fullName>
    </submittedName>
</protein>
<dbReference type="Gene3D" id="4.10.1050.10">
    <property type="entry name" value="At2g23090-like"/>
    <property type="match status" value="1"/>
</dbReference>
<feature type="region of interest" description="Disordered" evidence="1">
    <location>
        <begin position="37"/>
        <end position="65"/>
    </location>
</feature>
<dbReference type="PANTHER" id="PTHR33788">
    <property type="entry name" value="OS07G0114300 PROTEIN"/>
    <property type="match status" value="1"/>
</dbReference>
<dbReference type="SUPFAM" id="SSF118359">
    <property type="entry name" value="Expressed protein At2g23090/F21P24.15"/>
    <property type="match status" value="1"/>
</dbReference>
<reference evidence="3" key="2">
    <citation type="submission" date="2023-05" db="EMBL/GenBank/DDBJ databases">
        <authorList>
            <consortium name="Lawrence Berkeley National Laboratory"/>
            <person name="Steindorff A."/>
            <person name="Hensen N."/>
            <person name="Bonometti L."/>
            <person name="Westerberg I."/>
            <person name="Brannstrom I.O."/>
            <person name="Guillou S."/>
            <person name="Cros-Aarteil S."/>
            <person name="Calhoun S."/>
            <person name="Haridas S."/>
            <person name="Kuo A."/>
            <person name="Mondo S."/>
            <person name="Pangilinan J."/>
            <person name="Riley R."/>
            <person name="Labutti K."/>
            <person name="Andreopoulos B."/>
            <person name="Lipzen A."/>
            <person name="Chen C."/>
            <person name="Yanf M."/>
            <person name="Daum C."/>
            <person name="Ng V."/>
            <person name="Clum A."/>
            <person name="Ohm R."/>
            <person name="Martin F."/>
            <person name="Silar P."/>
            <person name="Natvig D."/>
            <person name="Lalanne C."/>
            <person name="Gautier V."/>
            <person name="Ament-Velasquez S.L."/>
            <person name="Kruys A."/>
            <person name="Hutchinson M.I."/>
            <person name="Powell A.J."/>
            <person name="Barry K."/>
            <person name="Miller A.N."/>
            <person name="Grigoriev I.V."/>
            <person name="Debuchy R."/>
            <person name="Gladieux P."/>
            <person name="Thoren M.H."/>
            <person name="Johannesson H."/>
        </authorList>
    </citation>
    <scope>NUCLEOTIDE SEQUENCE</scope>
    <source>
        <strain evidence="3">CBS 141.50</strain>
    </source>
</reference>
<evidence type="ECO:0000313" key="4">
    <source>
        <dbReference type="Proteomes" id="UP001302676"/>
    </source>
</evidence>
<organism evidence="3 4">
    <name type="scientific">Dichotomopilus funicola</name>
    <dbReference type="NCBI Taxonomy" id="1934379"/>
    <lineage>
        <taxon>Eukaryota</taxon>
        <taxon>Fungi</taxon>
        <taxon>Dikarya</taxon>
        <taxon>Ascomycota</taxon>
        <taxon>Pezizomycotina</taxon>
        <taxon>Sordariomycetes</taxon>
        <taxon>Sordariomycetidae</taxon>
        <taxon>Sordariales</taxon>
        <taxon>Chaetomiaceae</taxon>
        <taxon>Dichotomopilus</taxon>
    </lineage>
</organism>
<dbReference type="RefSeq" id="XP_062641134.1">
    <property type="nucleotide sequence ID" value="XM_062779084.1"/>
</dbReference>
<accession>A0AAN6VA93</accession>
<dbReference type="InterPro" id="IPR039438">
    <property type="entry name" value="At2g23090-like_Znf"/>
</dbReference>
<evidence type="ECO:0000259" key="2">
    <source>
        <dbReference type="Pfam" id="PF12907"/>
    </source>
</evidence>
<dbReference type="PANTHER" id="PTHR33788:SF1">
    <property type="entry name" value="ZINC-BINDING PROTEIN"/>
    <property type="match status" value="1"/>
</dbReference>
<sequence>MGGGNVSFSTVSADANLFPTLRQPSATAADLGTLSANFTGTDTTSQGAKAAQKRARNDKKAPAKAASQLKANAAAMSIICNQCKQTFLSTSREPQLTLHAVNKHNATLPQCFPDYQPAAK</sequence>
<dbReference type="Pfam" id="PF12907">
    <property type="entry name" value="zf-met2"/>
    <property type="match status" value="1"/>
</dbReference>
<feature type="compositionally biased region" description="Polar residues" evidence="1">
    <location>
        <begin position="37"/>
        <end position="47"/>
    </location>
</feature>
<evidence type="ECO:0000313" key="3">
    <source>
        <dbReference type="EMBL" id="KAK4147763.1"/>
    </source>
</evidence>
<reference evidence="3" key="1">
    <citation type="journal article" date="2023" name="Mol. Phylogenet. Evol.">
        <title>Genome-scale phylogeny and comparative genomics of the fungal order Sordariales.</title>
        <authorList>
            <person name="Hensen N."/>
            <person name="Bonometti L."/>
            <person name="Westerberg I."/>
            <person name="Brannstrom I.O."/>
            <person name="Guillou S."/>
            <person name="Cros-Aarteil S."/>
            <person name="Calhoun S."/>
            <person name="Haridas S."/>
            <person name="Kuo A."/>
            <person name="Mondo S."/>
            <person name="Pangilinan J."/>
            <person name="Riley R."/>
            <person name="LaButti K."/>
            <person name="Andreopoulos B."/>
            <person name="Lipzen A."/>
            <person name="Chen C."/>
            <person name="Yan M."/>
            <person name="Daum C."/>
            <person name="Ng V."/>
            <person name="Clum A."/>
            <person name="Steindorff A."/>
            <person name="Ohm R.A."/>
            <person name="Martin F."/>
            <person name="Silar P."/>
            <person name="Natvig D.O."/>
            <person name="Lalanne C."/>
            <person name="Gautier V."/>
            <person name="Ament-Velasquez S.L."/>
            <person name="Kruys A."/>
            <person name="Hutchinson M.I."/>
            <person name="Powell A.J."/>
            <person name="Barry K."/>
            <person name="Miller A.N."/>
            <person name="Grigoriev I.V."/>
            <person name="Debuchy R."/>
            <person name="Gladieux P."/>
            <person name="Hiltunen Thoren M."/>
            <person name="Johannesson H."/>
        </authorList>
    </citation>
    <scope>NUCLEOTIDE SEQUENCE</scope>
    <source>
        <strain evidence="3">CBS 141.50</strain>
    </source>
</reference>
<comment type="caution">
    <text evidence="3">The sequence shown here is derived from an EMBL/GenBank/DDBJ whole genome shotgun (WGS) entry which is preliminary data.</text>
</comment>
<evidence type="ECO:0000256" key="1">
    <source>
        <dbReference type="SAM" id="MobiDB-lite"/>
    </source>
</evidence>
<proteinExistence type="predicted"/>
<keyword evidence="4" id="KW-1185">Reference proteome</keyword>
<dbReference type="GeneID" id="87815697"/>
<name>A0AAN6VA93_9PEZI</name>
<dbReference type="EMBL" id="MU853555">
    <property type="protein sequence ID" value="KAK4147763.1"/>
    <property type="molecule type" value="Genomic_DNA"/>
</dbReference>
<dbReference type="Proteomes" id="UP001302676">
    <property type="component" value="Unassembled WGS sequence"/>
</dbReference>
<feature type="domain" description="At2g23090-like zinc-binding" evidence="2">
    <location>
        <begin position="79"/>
        <end position="114"/>
    </location>
</feature>
<gene>
    <name evidence="3" type="ORF">C8A04DRAFT_24314</name>
</gene>
<dbReference type="InterPro" id="IPR026939">
    <property type="entry name" value="ZNF706/At2g23090_sf"/>
</dbReference>
<dbReference type="InterPro" id="IPR039713">
    <property type="entry name" value="At2g23090-like"/>
</dbReference>
<dbReference type="AlphaFoldDB" id="A0AAN6VA93"/>